<feature type="transmembrane region" description="Helical" evidence="1">
    <location>
        <begin position="37"/>
        <end position="56"/>
    </location>
</feature>
<dbReference type="eggNOG" id="COG4086">
    <property type="taxonomic scope" value="Bacteria"/>
</dbReference>
<proteinExistence type="predicted"/>
<protein>
    <recommendedName>
        <fullName evidence="4">Extracellular protein</fullName>
    </recommendedName>
</protein>
<keyword evidence="1" id="KW-0812">Transmembrane</keyword>
<evidence type="ECO:0000313" key="2">
    <source>
        <dbReference type="EMBL" id="KYD09789.1"/>
    </source>
</evidence>
<dbReference type="STRING" id="81408.B4119_2637"/>
<reference evidence="2 3" key="1">
    <citation type="submission" date="2016-01" db="EMBL/GenBank/DDBJ databases">
        <title>Draft Genome Sequences of Seven Thermophilic Sporeformers Isolated from Foods.</title>
        <authorList>
            <person name="Berendsen E.M."/>
            <person name="Wells-Bennik M.H."/>
            <person name="Krawcyk A.O."/>
            <person name="De Jong A."/>
            <person name="Holsappel S."/>
            <person name="Eijlander R.T."/>
            <person name="Kuipers O.P."/>
        </authorList>
    </citation>
    <scope>NUCLEOTIDE SEQUENCE [LARGE SCALE GENOMIC DNA]</scope>
    <source>
        <strain evidence="2 3">B4119</strain>
    </source>
</reference>
<gene>
    <name evidence="2" type="ORF">B4119_2637</name>
</gene>
<evidence type="ECO:0000256" key="1">
    <source>
        <dbReference type="SAM" id="Phobius"/>
    </source>
</evidence>
<dbReference type="AlphaFoldDB" id="A0A150LCP4"/>
<organism evidence="2 3">
    <name type="scientific">Saccharococcus caldoxylosilyticus</name>
    <dbReference type="NCBI Taxonomy" id="81408"/>
    <lineage>
        <taxon>Bacteria</taxon>
        <taxon>Bacillati</taxon>
        <taxon>Bacillota</taxon>
        <taxon>Bacilli</taxon>
        <taxon>Bacillales</taxon>
        <taxon>Anoxybacillaceae</taxon>
        <taxon>Saccharococcus</taxon>
    </lineage>
</organism>
<comment type="caution">
    <text evidence="2">The sequence shown here is derived from an EMBL/GenBank/DDBJ whole genome shotgun (WGS) entry which is preliminary data.</text>
</comment>
<keyword evidence="1" id="KW-1133">Transmembrane helix</keyword>
<evidence type="ECO:0008006" key="4">
    <source>
        <dbReference type="Google" id="ProtNLM"/>
    </source>
</evidence>
<dbReference type="PATRIC" id="fig|81408.3.peg.534"/>
<dbReference type="Pfam" id="PF06207">
    <property type="entry name" value="DUF1002"/>
    <property type="match status" value="1"/>
</dbReference>
<dbReference type="Proteomes" id="UP000075455">
    <property type="component" value="Unassembled WGS sequence"/>
</dbReference>
<evidence type="ECO:0000313" key="3">
    <source>
        <dbReference type="Proteomes" id="UP000075455"/>
    </source>
</evidence>
<dbReference type="InterPro" id="IPR009343">
    <property type="entry name" value="DUF1002"/>
</dbReference>
<name>A0A150LCP4_9BACL</name>
<accession>A0A150LCP4</accession>
<keyword evidence="1" id="KW-0472">Membrane</keyword>
<sequence length="329" mass="35611">MDGEGNARDGILVEKNGGKRYNQFTFTKGGYVVMKRILASCLLAALFFTFPAMAAADAAEGDVIITLGENLTEPQKQKVLEEMNAPDNAQIITVSNAEEHKYLDGLIPKAQIGTRAISSAMITIGAQGSGLDVETHNITWVTKEMYTNALITAGVKDAKIYVTAPSPVSGTAALTGLMKAYEVSSDKVIPDEVKKVATEEMVKTAKLGDSIGQDKAVALLAKIKEEIANNPPQTDADLRALIEKVAKDLGITLTEDEINSLISLFNKMKNANIDWNQVNDQLSKAKDKLSAFLQSDEGKTFIQNIIDILKEIWNAIKSAFSSSEPQNNQ</sequence>
<dbReference type="EMBL" id="LQYS01000095">
    <property type="protein sequence ID" value="KYD09789.1"/>
    <property type="molecule type" value="Genomic_DNA"/>
</dbReference>